<dbReference type="FunFam" id="3.40.50.300:FF:001076">
    <property type="entry name" value="ATP-dependent DNA helicase MER3"/>
    <property type="match status" value="1"/>
</dbReference>
<evidence type="ECO:0000256" key="12">
    <source>
        <dbReference type="ARBA" id="ARBA00034617"/>
    </source>
</evidence>
<organism evidence="19 20">
    <name type="scientific">Owenia fusiformis</name>
    <name type="common">Polychaete worm</name>
    <dbReference type="NCBI Taxonomy" id="6347"/>
    <lineage>
        <taxon>Eukaryota</taxon>
        <taxon>Metazoa</taxon>
        <taxon>Spiralia</taxon>
        <taxon>Lophotrochozoa</taxon>
        <taxon>Annelida</taxon>
        <taxon>Polychaeta</taxon>
        <taxon>Sedentaria</taxon>
        <taxon>Canalipalpata</taxon>
        <taxon>Sabellida</taxon>
        <taxon>Oweniida</taxon>
        <taxon>Oweniidae</taxon>
        <taxon>Owenia</taxon>
    </lineage>
</organism>
<dbReference type="GO" id="GO:0008270">
    <property type="term" value="F:zinc ion binding"/>
    <property type="evidence" value="ECO:0007669"/>
    <property type="project" value="UniProtKB-KW"/>
</dbReference>
<evidence type="ECO:0000256" key="10">
    <source>
        <dbReference type="ARBA" id="ARBA00023235"/>
    </source>
</evidence>
<evidence type="ECO:0000256" key="1">
    <source>
        <dbReference type="ARBA" id="ARBA00001947"/>
    </source>
</evidence>
<dbReference type="InterPro" id="IPR027417">
    <property type="entry name" value="P-loop_NTPase"/>
</dbReference>
<dbReference type="FunFam" id="3.40.50.300:FF:000950">
    <property type="entry name" value="probable ATP-dependent DNA helicase HFM1"/>
    <property type="match status" value="1"/>
</dbReference>
<dbReference type="InterPro" id="IPR057842">
    <property type="entry name" value="WH_MER3"/>
</dbReference>
<keyword evidence="6" id="KW-0378">Hydrolase</keyword>
<name>A0A8J1UV49_OWEFU</name>
<dbReference type="InterPro" id="IPR004179">
    <property type="entry name" value="Sec63-dom"/>
</dbReference>
<keyword evidence="8" id="KW-0862">Zinc</keyword>
<dbReference type="Pfam" id="PF00271">
    <property type="entry name" value="Helicase_C"/>
    <property type="match status" value="1"/>
</dbReference>
<protein>
    <recommendedName>
        <fullName evidence="16">Probable ATP-dependent DNA helicase HFM1</fullName>
        <ecNumber evidence="13">5.6.2.4</ecNumber>
    </recommendedName>
    <alternativeName>
        <fullName evidence="17">DNA 3'-5' helicase HFM1</fullName>
    </alternativeName>
</protein>
<dbReference type="InterPro" id="IPR014001">
    <property type="entry name" value="Helicase_ATP-bd"/>
</dbReference>
<accession>A0A8J1UV49</accession>
<dbReference type="Gene3D" id="1.10.3380.10">
    <property type="entry name" value="Sec63 N-terminal domain-like domain"/>
    <property type="match status" value="1"/>
</dbReference>
<dbReference type="GO" id="GO:0007131">
    <property type="term" value="P:reciprocal meiotic recombination"/>
    <property type="evidence" value="ECO:0007669"/>
    <property type="project" value="UniProtKB-ARBA"/>
</dbReference>
<dbReference type="SMART" id="SM00973">
    <property type="entry name" value="Sec63"/>
    <property type="match status" value="1"/>
</dbReference>
<dbReference type="FunFam" id="1.10.10.10:FF:000012">
    <property type="entry name" value="U5 small nuclear ribonucleoprotein helicase"/>
    <property type="match status" value="1"/>
</dbReference>
<comment type="caution">
    <text evidence="19">The sequence shown here is derived from an EMBL/GenBank/DDBJ whole genome shotgun (WGS) entry which is preliminary data.</text>
</comment>
<evidence type="ECO:0000256" key="4">
    <source>
        <dbReference type="ARBA" id="ARBA00022741"/>
    </source>
</evidence>
<evidence type="ECO:0000256" key="11">
    <source>
        <dbReference type="ARBA" id="ARBA00023254"/>
    </source>
</evidence>
<evidence type="ECO:0000256" key="8">
    <source>
        <dbReference type="ARBA" id="ARBA00022833"/>
    </source>
</evidence>
<evidence type="ECO:0000256" key="17">
    <source>
        <dbReference type="ARBA" id="ARBA00093665"/>
    </source>
</evidence>
<comment type="similarity">
    <text evidence="2">Belongs to the helicase family. SKI2 subfamily.</text>
</comment>
<dbReference type="Pfam" id="PF00270">
    <property type="entry name" value="DEAD"/>
    <property type="match status" value="1"/>
</dbReference>
<proteinExistence type="inferred from homology"/>
<keyword evidence="9" id="KW-0067">ATP-binding</keyword>
<dbReference type="SUPFAM" id="SSF158702">
    <property type="entry name" value="Sec63 N-terminal domain-like"/>
    <property type="match status" value="1"/>
</dbReference>
<dbReference type="Pfam" id="PF02889">
    <property type="entry name" value="Sec63"/>
    <property type="match status" value="1"/>
</dbReference>
<dbReference type="GO" id="GO:0003676">
    <property type="term" value="F:nucleic acid binding"/>
    <property type="evidence" value="ECO:0007669"/>
    <property type="project" value="InterPro"/>
</dbReference>
<dbReference type="FunFam" id="1.10.3380.10:FF:000006">
    <property type="entry name" value="probable ATP-dependent DNA helicase HFM1 isoform X1"/>
    <property type="match status" value="1"/>
</dbReference>
<dbReference type="Gene3D" id="1.10.10.10">
    <property type="entry name" value="Winged helix-like DNA-binding domain superfamily/Winged helix DNA-binding domain"/>
    <property type="match status" value="1"/>
</dbReference>
<comment type="cofactor">
    <cofactor evidence="1">
        <name>Zn(2+)</name>
        <dbReference type="ChEBI" id="CHEBI:29105"/>
    </cofactor>
</comment>
<feature type="region of interest" description="Disordered" evidence="18">
    <location>
        <begin position="125"/>
        <end position="149"/>
    </location>
</feature>
<dbReference type="EC" id="5.6.2.4" evidence="13"/>
<dbReference type="InterPro" id="IPR036388">
    <property type="entry name" value="WH-like_DNA-bd_sf"/>
</dbReference>
<dbReference type="Proteomes" id="UP000749559">
    <property type="component" value="Unassembled WGS sequence"/>
</dbReference>
<evidence type="ECO:0000256" key="6">
    <source>
        <dbReference type="ARBA" id="ARBA00022801"/>
    </source>
</evidence>
<dbReference type="GO" id="GO:0016787">
    <property type="term" value="F:hydrolase activity"/>
    <property type="evidence" value="ECO:0007669"/>
    <property type="project" value="UniProtKB-KW"/>
</dbReference>
<feature type="non-terminal residue" evidence="19">
    <location>
        <position position="1"/>
    </location>
</feature>
<evidence type="ECO:0000256" key="3">
    <source>
        <dbReference type="ARBA" id="ARBA00022723"/>
    </source>
</evidence>
<dbReference type="GO" id="GO:0005524">
    <property type="term" value="F:ATP binding"/>
    <property type="evidence" value="ECO:0007669"/>
    <property type="project" value="UniProtKB-KW"/>
</dbReference>
<dbReference type="GO" id="GO:0043138">
    <property type="term" value="F:3'-5' DNA helicase activity"/>
    <property type="evidence" value="ECO:0007669"/>
    <property type="project" value="UniProtKB-EC"/>
</dbReference>
<dbReference type="AlphaFoldDB" id="A0A8J1UV49"/>
<keyword evidence="10" id="KW-0413">Isomerase</keyword>
<comment type="function">
    <text evidence="15">Required for crossover formation and complete synapsis of homologous chromosomes during meiosis.</text>
</comment>
<dbReference type="SUPFAM" id="SSF52540">
    <property type="entry name" value="P-loop containing nucleoside triphosphate hydrolases"/>
    <property type="match status" value="1"/>
</dbReference>
<dbReference type="OrthoDB" id="5575at2759"/>
<feature type="compositionally biased region" description="Polar residues" evidence="18">
    <location>
        <begin position="125"/>
        <end position="138"/>
    </location>
</feature>
<evidence type="ECO:0000256" key="14">
    <source>
        <dbReference type="ARBA" id="ARBA00048988"/>
    </source>
</evidence>
<evidence type="ECO:0000256" key="16">
    <source>
        <dbReference type="ARBA" id="ARBA00071159"/>
    </source>
</evidence>
<dbReference type="SUPFAM" id="SSF46785">
    <property type="entry name" value="Winged helix' DNA-binding domain"/>
    <property type="match status" value="1"/>
</dbReference>
<keyword evidence="11" id="KW-0469">Meiosis</keyword>
<dbReference type="PROSITE" id="PS51192">
    <property type="entry name" value="HELICASE_ATP_BIND_1"/>
    <property type="match status" value="1"/>
</dbReference>
<evidence type="ECO:0000313" key="19">
    <source>
        <dbReference type="EMBL" id="CAH1800546.1"/>
    </source>
</evidence>
<dbReference type="Pfam" id="PF23445">
    <property type="entry name" value="WHD_SNRNP200"/>
    <property type="match status" value="1"/>
</dbReference>
<keyword evidence="5" id="KW-0863">Zinc-finger</keyword>
<reference evidence="19" key="1">
    <citation type="submission" date="2022-03" db="EMBL/GenBank/DDBJ databases">
        <authorList>
            <person name="Martin C."/>
        </authorList>
    </citation>
    <scope>NUCLEOTIDE SEQUENCE</scope>
</reference>
<keyword evidence="7" id="KW-0347">Helicase</keyword>
<dbReference type="CDD" id="cd18795">
    <property type="entry name" value="SF2_C_Ski2"/>
    <property type="match status" value="1"/>
</dbReference>
<dbReference type="PANTHER" id="PTHR47835:SF3">
    <property type="entry name" value="HELICASE FOR MEIOSIS 1"/>
    <property type="match status" value="1"/>
</dbReference>
<feature type="region of interest" description="Disordered" evidence="18">
    <location>
        <begin position="54"/>
        <end position="75"/>
    </location>
</feature>
<keyword evidence="4" id="KW-0547">Nucleotide-binding</keyword>
<feature type="region of interest" description="Disordered" evidence="18">
    <location>
        <begin position="194"/>
        <end position="224"/>
    </location>
</feature>
<evidence type="ECO:0000313" key="20">
    <source>
        <dbReference type="Proteomes" id="UP000749559"/>
    </source>
</evidence>
<comment type="catalytic activity">
    <reaction evidence="12">
        <text>Couples ATP hydrolysis with the unwinding of duplex DNA by translocating in the 3'-5' direction.</text>
        <dbReference type="EC" id="5.6.2.4"/>
    </reaction>
</comment>
<keyword evidence="3" id="KW-0479">Metal-binding</keyword>
<evidence type="ECO:0000256" key="18">
    <source>
        <dbReference type="SAM" id="MobiDB-lite"/>
    </source>
</evidence>
<dbReference type="EMBL" id="CAIIXF020000012">
    <property type="protein sequence ID" value="CAH1800546.1"/>
    <property type="molecule type" value="Genomic_DNA"/>
</dbReference>
<dbReference type="Gene3D" id="3.40.50.300">
    <property type="entry name" value="P-loop containing nucleotide triphosphate hydrolases"/>
    <property type="match status" value="2"/>
</dbReference>
<evidence type="ECO:0000256" key="5">
    <source>
        <dbReference type="ARBA" id="ARBA00022771"/>
    </source>
</evidence>
<dbReference type="SMART" id="SM00490">
    <property type="entry name" value="HELICc"/>
    <property type="match status" value="1"/>
</dbReference>
<evidence type="ECO:0000256" key="7">
    <source>
        <dbReference type="ARBA" id="ARBA00022806"/>
    </source>
</evidence>
<evidence type="ECO:0000256" key="9">
    <source>
        <dbReference type="ARBA" id="ARBA00022840"/>
    </source>
</evidence>
<gene>
    <name evidence="19" type="ORF">OFUS_LOCUS24415</name>
</gene>
<evidence type="ECO:0000256" key="15">
    <source>
        <dbReference type="ARBA" id="ARBA00059912"/>
    </source>
</evidence>
<dbReference type="SMART" id="SM00487">
    <property type="entry name" value="DEXDc"/>
    <property type="match status" value="1"/>
</dbReference>
<dbReference type="InterPro" id="IPR052247">
    <property type="entry name" value="Meiotic_Crossover_Helicase"/>
</dbReference>
<comment type="catalytic activity">
    <reaction evidence="14">
        <text>ATP + H2O = ADP + phosphate + H(+)</text>
        <dbReference type="Rhea" id="RHEA:13065"/>
        <dbReference type="ChEBI" id="CHEBI:15377"/>
        <dbReference type="ChEBI" id="CHEBI:15378"/>
        <dbReference type="ChEBI" id="CHEBI:30616"/>
        <dbReference type="ChEBI" id="CHEBI:43474"/>
        <dbReference type="ChEBI" id="CHEBI:456216"/>
        <dbReference type="EC" id="5.6.2.4"/>
    </reaction>
</comment>
<dbReference type="InterPro" id="IPR001650">
    <property type="entry name" value="Helicase_C-like"/>
</dbReference>
<dbReference type="CDD" id="cd18023">
    <property type="entry name" value="DEXHc_HFM1"/>
    <property type="match status" value="1"/>
</dbReference>
<dbReference type="InterPro" id="IPR036390">
    <property type="entry name" value="WH_DNA-bd_sf"/>
</dbReference>
<evidence type="ECO:0000256" key="2">
    <source>
        <dbReference type="ARBA" id="ARBA00010140"/>
    </source>
</evidence>
<dbReference type="PANTHER" id="PTHR47835">
    <property type="entry name" value="HFM1, ATP DEPENDENT DNA HELICASE HOMOLOG"/>
    <property type="match status" value="1"/>
</dbReference>
<dbReference type="InterPro" id="IPR011545">
    <property type="entry name" value="DEAD/DEAH_box_helicase_dom"/>
</dbReference>
<dbReference type="PROSITE" id="PS51194">
    <property type="entry name" value="HELICASE_CTER"/>
    <property type="match status" value="1"/>
</dbReference>
<evidence type="ECO:0000256" key="13">
    <source>
        <dbReference type="ARBA" id="ARBA00034808"/>
    </source>
</evidence>
<sequence length="948" mass="108154">MDDDMSLDFLFHDQRSLKKSSNNLLTATVKPTVPDPPSLTQEVSLSQAFKSTADVPLSQIVKPSQQPASSGRRRPLFKAPFKQALARDKDPFFRSGHNGQERNVENSRRFSKEYDDVTIEVSQQATQHWQKSPRSQKLNECPDENTYTNTEDYNVYENSADFGTTSNEPYHGTLETSLHRDRPHLHTYHQTAETSFNDERHSQEDMFGTQTPLRRGTRDCNDTPRSLHIQGITPGGSRTDISKLRPVAELPGRYRNIFNFPYFNIVQSKVLDDVLYTDTPTVVCAPTGSGKTVLFELAIIRLLMQMGGHVTSNFKVVYMAPMKALCSERMEDWRMKFGPLGLECKELTGDTELDDYFELQQVNIVMTTPEKWDSMTRKWRDNKSLVQMVKLFMVDEVHLLNDSSRGATMEAVVSRMKTVQASMVRETNSDSPSLRVIAVSATLTNIEDIAEWLGSKDEPACFHKMDDSHRPVKLRKVTLGFPCAKNASEFRFDLSLNYKIAGVISTYSENKPTLVFCATRKSVQQGAATLVKDAKFIMNIEHKQKLQLTANSLRDSKLRDTVLYGVGFHHAGLDMHDRKAMEELFLSGDLPVLFATSTLAMGVNLPAHLVIIKSTQHYVMGVYQEYSETQVLQMIGRAGRPQFDDTATAVIMTRMETKQKYESFLNGAQLIESSLHEHLIEHLNAEIVLNTITDISVALEWIRSTFLYIRIMKNPKHYGLPEGLNKEQVEKRLQELCLKNLDNLEKVELVKMDEDHFVTKSTETGRLMARYCIAYDTMKQFTNLTGKEAINELLVLLSSCKEFRDVQLRVNERRVLNTLNKDKHRITIRFPMDGKIKTNEMKVNCLIQAQFGCLSIQDFALTQDINKIFRAAQRVIKCLQEYLWQGTKFKALLNAAILSKCFRARLWENSRYVSRQLEGIGITLSTALVNANVTTFQKLEDTNPREIE</sequence>
<keyword evidence="20" id="KW-1185">Reference proteome</keyword>